<reference evidence="3 4" key="1">
    <citation type="submission" date="2020-08" db="EMBL/GenBank/DDBJ databases">
        <title>Genomic Encyclopedia of Type Strains, Phase IV (KMG-IV): sequencing the most valuable type-strain genomes for metagenomic binning, comparative biology and taxonomic classification.</title>
        <authorList>
            <person name="Goeker M."/>
        </authorList>
    </citation>
    <scope>NUCLEOTIDE SEQUENCE [LARGE SCALE GENOMIC DNA]</scope>
    <source>
        <strain evidence="3 4">DSM 21769</strain>
    </source>
</reference>
<dbReference type="SMART" id="SM00530">
    <property type="entry name" value="HTH_XRE"/>
    <property type="match status" value="1"/>
</dbReference>
<dbReference type="InterPro" id="IPR050807">
    <property type="entry name" value="TransReg_Diox_bact_type"/>
</dbReference>
<dbReference type="GO" id="GO:0003700">
    <property type="term" value="F:DNA-binding transcription factor activity"/>
    <property type="evidence" value="ECO:0007669"/>
    <property type="project" value="TreeGrafter"/>
</dbReference>
<organism evidence="3 4">
    <name type="scientific">Geomicrobium halophilum</name>
    <dbReference type="NCBI Taxonomy" id="549000"/>
    <lineage>
        <taxon>Bacteria</taxon>
        <taxon>Bacillati</taxon>
        <taxon>Bacillota</taxon>
        <taxon>Bacilli</taxon>
        <taxon>Bacillales</taxon>
        <taxon>Geomicrobium</taxon>
    </lineage>
</organism>
<dbReference type="RefSeq" id="WP_184403465.1">
    <property type="nucleotide sequence ID" value="NZ_JACHHJ010000001.1"/>
</dbReference>
<dbReference type="GO" id="GO:0005829">
    <property type="term" value="C:cytosol"/>
    <property type="evidence" value="ECO:0007669"/>
    <property type="project" value="TreeGrafter"/>
</dbReference>
<evidence type="ECO:0000259" key="2">
    <source>
        <dbReference type="PROSITE" id="PS50943"/>
    </source>
</evidence>
<dbReference type="SUPFAM" id="SSF47413">
    <property type="entry name" value="lambda repressor-like DNA-binding domains"/>
    <property type="match status" value="1"/>
</dbReference>
<dbReference type="Pfam" id="PF01381">
    <property type="entry name" value="HTH_3"/>
    <property type="match status" value="1"/>
</dbReference>
<dbReference type="CDD" id="cd00093">
    <property type="entry name" value="HTH_XRE"/>
    <property type="match status" value="1"/>
</dbReference>
<name>A0A841PLH6_9BACL</name>
<dbReference type="EMBL" id="JACHHJ010000001">
    <property type="protein sequence ID" value="MBB6449609.1"/>
    <property type="molecule type" value="Genomic_DNA"/>
</dbReference>
<evidence type="ECO:0000313" key="3">
    <source>
        <dbReference type="EMBL" id="MBB6449609.1"/>
    </source>
</evidence>
<accession>A0A841PLH6</accession>
<evidence type="ECO:0000313" key="4">
    <source>
        <dbReference type="Proteomes" id="UP000568839"/>
    </source>
</evidence>
<dbReference type="PANTHER" id="PTHR46797:SF1">
    <property type="entry name" value="METHYLPHOSPHONATE SYNTHASE"/>
    <property type="match status" value="1"/>
</dbReference>
<proteinExistence type="predicted"/>
<dbReference type="InterPro" id="IPR010982">
    <property type="entry name" value="Lambda_DNA-bd_dom_sf"/>
</dbReference>
<dbReference type="AlphaFoldDB" id="A0A841PLH6"/>
<protein>
    <submittedName>
        <fullName evidence="3">Transcriptional regulator with XRE-family HTH domain</fullName>
    </submittedName>
</protein>
<dbReference type="InterPro" id="IPR001387">
    <property type="entry name" value="Cro/C1-type_HTH"/>
</dbReference>
<sequence length="100" mass="11082">MEITTMTAEQLKQVREAYGITQEELAQKVGVSNAAISMIECGRRPMSARVASKITQELDLTSAKLKEITKTYEAIERLKAVAQKSNGSRYGDSAKSEHIY</sequence>
<dbReference type="GO" id="GO:0003677">
    <property type="term" value="F:DNA binding"/>
    <property type="evidence" value="ECO:0007669"/>
    <property type="project" value="UniProtKB-KW"/>
</dbReference>
<feature type="domain" description="HTH cro/C1-type" evidence="2">
    <location>
        <begin position="11"/>
        <end position="65"/>
    </location>
</feature>
<dbReference type="Proteomes" id="UP000568839">
    <property type="component" value="Unassembled WGS sequence"/>
</dbReference>
<dbReference type="PANTHER" id="PTHR46797">
    <property type="entry name" value="HTH-TYPE TRANSCRIPTIONAL REGULATOR"/>
    <property type="match status" value="1"/>
</dbReference>
<evidence type="ECO:0000256" key="1">
    <source>
        <dbReference type="ARBA" id="ARBA00023125"/>
    </source>
</evidence>
<keyword evidence="1" id="KW-0238">DNA-binding</keyword>
<gene>
    <name evidence="3" type="ORF">HNR44_001558</name>
</gene>
<keyword evidence="4" id="KW-1185">Reference proteome</keyword>
<dbReference type="PROSITE" id="PS50943">
    <property type="entry name" value="HTH_CROC1"/>
    <property type="match status" value="1"/>
</dbReference>
<dbReference type="Gene3D" id="1.10.260.40">
    <property type="entry name" value="lambda repressor-like DNA-binding domains"/>
    <property type="match status" value="1"/>
</dbReference>
<comment type="caution">
    <text evidence="3">The sequence shown here is derived from an EMBL/GenBank/DDBJ whole genome shotgun (WGS) entry which is preliminary data.</text>
</comment>